<gene>
    <name evidence="2" type="ORF">A3F84_24220</name>
</gene>
<dbReference type="PANTHER" id="PTHR38032:SF1">
    <property type="entry name" value="RNA-BINDING PROTEIN KHPB N-TERMINAL DOMAIN-CONTAINING PROTEIN"/>
    <property type="match status" value="1"/>
</dbReference>
<dbReference type="Pfam" id="PF03961">
    <property type="entry name" value="FapA"/>
    <property type="match status" value="1"/>
</dbReference>
<dbReference type="GO" id="GO:0000902">
    <property type="term" value="P:cell morphogenesis"/>
    <property type="evidence" value="ECO:0007669"/>
    <property type="project" value="InterPro"/>
</dbReference>
<evidence type="ECO:0000313" key="2">
    <source>
        <dbReference type="EMBL" id="OGG55256.1"/>
    </source>
</evidence>
<dbReference type="EMBL" id="MFKF01000086">
    <property type="protein sequence ID" value="OGG55256.1"/>
    <property type="molecule type" value="Genomic_DNA"/>
</dbReference>
<reference evidence="2 3" key="1">
    <citation type="journal article" date="2016" name="Nat. Commun.">
        <title>Thousands of microbial genomes shed light on interconnected biogeochemical processes in an aquifer system.</title>
        <authorList>
            <person name="Anantharaman K."/>
            <person name="Brown C.T."/>
            <person name="Hug L.A."/>
            <person name="Sharon I."/>
            <person name="Castelle C.J."/>
            <person name="Probst A.J."/>
            <person name="Thomas B.C."/>
            <person name="Singh A."/>
            <person name="Wilkins M.J."/>
            <person name="Karaoz U."/>
            <person name="Brodie E.L."/>
            <person name="Williams K.H."/>
            <person name="Hubbard S.S."/>
            <person name="Banfield J.F."/>
        </authorList>
    </citation>
    <scope>NUCLEOTIDE SEQUENCE [LARGE SCALE GENOMIC DNA]</scope>
    <source>
        <strain evidence="3">RIFCSPLOWO2_12_FULL_64_10</strain>
    </source>
</reference>
<dbReference type="InterPro" id="IPR036145">
    <property type="entry name" value="MinC_C_sf"/>
</dbReference>
<name>A0A1F6D1F2_HANXR</name>
<evidence type="ECO:0000259" key="1">
    <source>
        <dbReference type="Pfam" id="PF20250"/>
    </source>
</evidence>
<dbReference type="Proteomes" id="UP000178606">
    <property type="component" value="Unassembled WGS sequence"/>
</dbReference>
<dbReference type="Pfam" id="PF20250">
    <property type="entry name" value="FapA_N"/>
    <property type="match status" value="1"/>
</dbReference>
<dbReference type="SUPFAM" id="SSF63848">
    <property type="entry name" value="Cell-division inhibitor MinC, C-terminal domain"/>
    <property type="match status" value="1"/>
</dbReference>
<sequence>MTAPRESDAEEIVYQRAGINWSLVVRATADRLFGFMDIEPTSSSGNPPTPEDIEEALRPAQLTLVGDLIERMAPCFAPEEGMAVAMPRAKGLLIAEGIPPSKGGPSGVKWFVEWKRTRGVSVVEDQADYHDSGHIVQVKEGEAILEIVPPTRGESGVDIFGEPIPGLMGDPIPYAFGDNVIYDEKSNVLRATTAGEVRRDDGQVRVNRVFRVEGDVDYGVGNIEFEGDVTIDGNVQDGFSVKAGGDIRVYGSVMAATLEAGRHILIGEGATGREKGSMKAGANLQAKYLNGMSVNVGGDLKITNEVINCRTRVGGRAVIERGAIVGGDLVAMRGLETRAIGTQISLPTVVRVGVDPEVDARRQGILERLKAVNKHIERIFLNIKPFVENPAKVATLPPQRRELVRQFLIELAGLKAERGTHEQDLRSLRGAEVTEEDLYVRVSKVVYTKVELQIGPCTQKYEVELYGPVTLVPDGATGRLRSK</sequence>
<dbReference type="InterPro" id="IPR046866">
    <property type="entry name" value="FapA_N"/>
</dbReference>
<dbReference type="InterPro" id="IPR005646">
    <property type="entry name" value="FapA"/>
</dbReference>
<dbReference type="PANTHER" id="PTHR38032">
    <property type="entry name" value="POLYMERASE-RELATED"/>
    <property type="match status" value="1"/>
</dbReference>
<dbReference type="InterPro" id="IPR046865">
    <property type="entry name" value="FapA_b_solenoid"/>
</dbReference>
<accession>A0A1F6D1F2</accession>
<evidence type="ECO:0000313" key="3">
    <source>
        <dbReference type="Proteomes" id="UP000178606"/>
    </source>
</evidence>
<dbReference type="AlphaFoldDB" id="A0A1F6D1F2"/>
<organism evidence="2 3">
    <name type="scientific">Handelsmanbacteria sp. (strain RIFCSPLOWO2_12_FULL_64_10)</name>
    <dbReference type="NCBI Taxonomy" id="1817868"/>
    <lineage>
        <taxon>Bacteria</taxon>
        <taxon>Candidatus Handelsmaniibacteriota</taxon>
    </lineage>
</organism>
<proteinExistence type="predicted"/>
<comment type="caution">
    <text evidence="2">The sequence shown here is derived from an EMBL/GenBank/DDBJ whole genome shotgun (WGS) entry which is preliminary data.</text>
</comment>
<feature type="domain" description="Flagellar Assembly Protein A N-terminal region" evidence="1">
    <location>
        <begin position="25"/>
        <end position="199"/>
    </location>
</feature>
<protein>
    <recommendedName>
        <fullName evidence="1">Flagellar Assembly Protein A N-terminal region domain-containing protein</fullName>
    </recommendedName>
</protein>